<dbReference type="Proteomes" id="UP000470246">
    <property type="component" value="Unassembled WGS sequence"/>
</dbReference>
<gene>
    <name evidence="1" type="ORF">GCU56_04055</name>
</gene>
<dbReference type="RefSeq" id="WP_163480237.1">
    <property type="nucleotide sequence ID" value="NZ_JAAGWF010000005.1"/>
</dbReference>
<organism evidence="1 2">
    <name type="scientific">Geodermatophilus sabuli</name>
    <dbReference type="NCBI Taxonomy" id="1564158"/>
    <lineage>
        <taxon>Bacteria</taxon>
        <taxon>Bacillati</taxon>
        <taxon>Actinomycetota</taxon>
        <taxon>Actinomycetes</taxon>
        <taxon>Geodermatophilales</taxon>
        <taxon>Geodermatophilaceae</taxon>
        <taxon>Geodermatophilus</taxon>
    </lineage>
</organism>
<dbReference type="InterPro" id="IPR011008">
    <property type="entry name" value="Dimeric_a/b-barrel"/>
</dbReference>
<evidence type="ECO:0000313" key="1">
    <source>
        <dbReference type="EMBL" id="NEK57045.1"/>
    </source>
</evidence>
<proteinExistence type="predicted"/>
<sequence length="206" mass="22896">MYARSTTIQSSPGSLDDAIAYMRDEVWPQMQQMEGCVGLSMMCDRESGRCIATSSWQDQASMRASAERVHPMRDHMIERFGGGEPEVHEWEVAVLHREHPTGDGACARITWVRTDPGRTDQMLDMYRSTVMPRIQGMPGFCSLSMFVDRESGRGVGSASFDSRAALEASREPARTIREGVTAQGVDILDVAEMDLVLAHLRVPETV</sequence>
<dbReference type="SUPFAM" id="SSF54909">
    <property type="entry name" value="Dimeric alpha+beta barrel"/>
    <property type="match status" value="2"/>
</dbReference>
<name>A0A7K3VWL7_9ACTN</name>
<comment type="caution">
    <text evidence="1">The sequence shown here is derived from an EMBL/GenBank/DDBJ whole genome shotgun (WGS) entry which is preliminary data.</text>
</comment>
<keyword evidence="2" id="KW-1185">Reference proteome</keyword>
<accession>A0A7K3VWL7</accession>
<evidence type="ECO:0008006" key="3">
    <source>
        <dbReference type="Google" id="ProtNLM"/>
    </source>
</evidence>
<evidence type="ECO:0000313" key="2">
    <source>
        <dbReference type="Proteomes" id="UP000470246"/>
    </source>
</evidence>
<reference evidence="1 2" key="1">
    <citation type="submission" date="2020-02" db="EMBL/GenBank/DDBJ databases">
        <title>Geodermatophilus sabuli CPCC 205279 I12A-02694.</title>
        <authorList>
            <person name="Jiang Z."/>
        </authorList>
    </citation>
    <scope>NUCLEOTIDE SEQUENCE [LARGE SCALE GENOMIC DNA]</scope>
    <source>
        <strain evidence="1 2">I12A-02694</strain>
    </source>
</reference>
<dbReference type="AlphaFoldDB" id="A0A7K3VWL7"/>
<dbReference type="Gene3D" id="3.30.70.100">
    <property type="match status" value="2"/>
</dbReference>
<protein>
    <recommendedName>
        <fullName evidence="3">Antibiotic biosynthesis monooxygenase</fullName>
    </recommendedName>
</protein>
<dbReference type="EMBL" id="JAAGWF010000005">
    <property type="protein sequence ID" value="NEK57045.1"/>
    <property type="molecule type" value="Genomic_DNA"/>
</dbReference>